<accession>A0ABQ5LNH0</accession>
<name>A0ABQ5LNH0_9RHOB</name>
<dbReference type="GO" id="GO:0016740">
    <property type="term" value="F:transferase activity"/>
    <property type="evidence" value="ECO:0007669"/>
    <property type="project" value="UniProtKB-KW"/>
</dbReference>
<comment type="caution">
    <text evidence="6">The sequence shown here is derived from an EMBL/GenBank/DDBJ whole genome shotgun (WGS) entry which is preliminary data.</text>
</comment>
<keyword evidence="7" id="KW-1185">Reference proteome</keyword>
<reference evidence="6" key="1">
    <citation type="journal article" date="2023" name="Int. J. Syst. Evol. Microbiol.">
        <title>Sinisalibacter aestuarii sp. nov., isolated from estuarine sediment of the Arakawa River.</title>
        <authorList>
            <person name="Arafat S.T."/>
            <person name="Hirano S."/>
            <person name="Sato A."/>
            <person name="Takeuchi K."/>
            <person name="Yasuda T."/>
            <person name="Terahara T."/>
            <person name="Hamada M."/>
            <person name="Kobayashi T."/>
        </authorList>
    </citation>
    <scope>NUCLEOTIDE SEQUENCE</scope>
    <source>
        <strain evidence="6">B-399</strain>
    </source>
</reference>
<dbReference type="EMBL" id="BROH01000001">
    <property type="protein sequence ID" value="GKY86555.1"/>
    <property type="molecule type" value="Genomic_DNA"/>
</dbReference>
<evidence type="ECO:0000313" key="6">
    <source>
        <dbReference type="EMBL" id="GKY86555.1"/>
    </source>
</evidence>
<keyword evidence="3 6" id="KW-0808">Transferase</keyword>
<dbReference type="PANTHER" id="PTHR43179:SF12">
    <property type="entry name" value="GALACTOFURANOSYLTRANSFERASE GLFT2"/>
    <property type="match status" value="1"/>
</dbReference>
<evidence type="ECO:0000313" key="7">
    <source>
        <dbReference type="Proteomes" id="UP001144205"/>
    </source>
</evidence>
<proteinExistence type="inferred from homology"/>
<dbReference type="PANTHER" id="PTHR43179">
    <property type="entry name" value="RHAMNOSYLTRANSFERASE WBBL"/>
    <property type="match status" value="1"/>
</dbReference>
<sequence length="329" mass="35945">MDQDLATLGAGRVAAIVVTFQRLPQLTATLERLFATAPEHLAHIVVVDNASADGTGEWLATQDDPRLSVVTLPQNMGGAGGFEAGMRFAVETLDPDWLLVMDDDARPSPGALERFHAVPRGGHEAWAAAVFYPSGNLCEMNRPTRNPFWSPRAFLGALLSGRQGFHVSDTDYASGSASQIDAASFVGLFVSRAAVAKVGYPDPSLFIYADDVLYTLGIRKAGGTIAFDPTMRFEHDCESSQPGRKIYDPVWRAYYHHRNIIFVYRQAAGVLFWPVMLLFLIRWTFLARDYGAKAPAFRTLLRRAIHDGLRGDTSASLGEVKALAQSPSA</sequence>
<dbReference type="Gene3D" id="3.90.550.10">
    <property type="entry name" value="Spore Coat Polysaccharide Biosynthesis Protein SpsA, Chain A"/>
    <property type="match status" value="1"/>
</dbReference>
<keyword evidence="4" id="KW-0812">Transmembrane</keyword>
<feature type="transmembrane region" description="Helical" evidence="4">
    <location>
        <begin position="262"/>
        <end position="281"/>
    </location>
</feature>
<evidence type="ECO:0000256" key="1">
    <source>
        <dbReference type="ARBA" id="ARBA00006739"/>
    </source>
</evidence>
<keyword evidence="4" id="KW-0472">Membrane</keyword>
<comment type="similarity">
    <text evidence="1">Belongs to the glycosyltransferase 2 family.</text>
</comment>
<evidence type="ECO:0000256" key="2">
    <source>
        <dbReference type="ARBA" id="ARBA00022676"/>
    </source>
</evidence>
<protein>
    <submittedName>
        <fullName evidence="6">Glycosyl transferase</fullName>
    </submittedName>
</protein>
<dbReference type="InterPro" id="IPR001173">
    <property type="entry name" value="Glyco_trans_2-like"/>
</dbReference>
<dbReference type="Proteomes" id="UP001144205">
    <property type="component" value="Unassembled WGS sequence"/>
</dbReference>
<organism evidence="6 7">
    <name type="scientific">Sinisalibacter aestuarii</name>
    <dbReference type="NCBI Taxonomy" id="2949426"/>
    <lineage>
        <taxon>Bacteria</taxon>
        <taxon>Pseudomonadati</taxon>
        <taxon>Pseudomonadota</taxon>
        <taxon>Alphaproteobacteria</taxon>
        <taxon>Rhodobacterales</taxon>
        <taxon>Roseobacteraceae</taxon>
        <taxon>Sinisalibacter</taxon>
    </lineage>
</organism>
<evidence type="ECO:0000256" key="4">
    <source>
        <dbReference type="SAM" id="Phobius"/>
    </source>
</evidence>
<gene>
    <name evidence="6" type="ORF">STA1M1_04240</name>
</gene>
<dbReference type="SUPFAM" id="SSF53448">
    <property type="entry name" value="Nucleotide-diphospho-sugar transferases"/>
    <property type="match status" value="1"/>
</dbReference>
<keyword evidence="2" id="KW-0328">Glycosyltransferase</keyword>
<evidence type="ECO:0000259" key="5">
    <source>
        <dbReference type="Pfam" id="PF00535"/>
    </source>
</evidence>
<keyword evidence="4" id="KW-1133">Transmembrane helix</keyword>
<feature type="domain" description="Glycosyltransferase 2-like" evidence="5">
    <location>
        <begin position="16"/>
        <end position="118"/>
    </location>
</feature>
<evidence type="ECO:0000256" key="3">
    <source>
        <dbReference type="ARBA" id="ARBA00022679"/>
    </source>
</evidence>
<dbReference type="Pfam" id="PF00535">
    <property type="entry name" value="Glycos_transf_2"/>
    <property type="match status" value="1"/>
</dbReference>
<dbReference type="InterPro" id="IPR029044">
    <property type="entry name" value="Nucleotide-diphossugar_trans"/>
</dbReference>
<dbReference type="RefSeq" id="WP_281840520.1">
    <property type="nucleotide sequence ID" value="NZ_BROH01000001.1"/>
</dbReference>